<dbReference type="AlphaFoldDB" id="A0A081LBI6"/>
<comment type="caution">
    <text evidence="1">The sequence shown here is derived from an EMBL/GenBank/DDBJ whole genome shotgun (WGS) entry which is preliminary data.</text>
</comment>
<accession>A0A081LBI6</accession>
<dbReference type="eggNOG" id="COG1719">
    <property type="taxonomic scope" value="Bacteria"/>
</dbReference>
<protein>
    <recommendedName>
        <fullName evidence="3">DUF2507 domain-containing protein</fullName>
    </recommendedName>
</protein>
<evidence type="ECO:0000313" key="2">
    <source>
        <dbReference type="Proteomes" id="UP000028091"/>
    </source>
</evidence>
<dbReference type="Proteomes" id="UP000028091">
    <property type="component" value="Unassembled WGS sequence"/>
</dbReference>
<dbReference type="Pfam" id="PF10702">
    <property type="entry name" value="DUF2507"/>
    <property type="match status" value="1"/>
</dbReference>
<dbReference type="InterPro" id="IPR024096">
    <property type="entry name" value="NO_sig/Golgi_transp_ligand-bd"/>
</dbReference>
<dbReference type="OrthoDB" id="2965348at2"/>
<proteinExistence type="predicted"/>
<evidence type="ECO:0008006" key="3">
    <source>
        <dbReference type="Google" id="ProtNLM"/>
    </source>
</evidence>
<dbReference type="GeneID" id="5621769"/>
<reference evidence="1 2" key="1">
    <citation type="submission" date="2012-09" db="EMBL/GenBank/DDBJ databases">
        <title>Genome Sequence of Bacillus sp. DW5-4.</title>
        <authorList>
            <person name="Lai Q."/>
            <person name="Liu Y."/>
            <person name="Shao Z."/>
        </authorList>
    </citation>
    <scope>NUCLEOTIDE SEQUENCE [LARGE SCALE GENOMIC DNA]</scope>
    <source>
        <strain evidence="1 2">DW5-4</strain>
    </source>
</reference>
<evidence type="ECO:0000313" key="1">
    <source>
        <dbReference type="EMBL" id="KEP26612.1"/>
    </source>
</evidence>
<dbReference type="SUPFAM" id="SSF111126">
    <property type="entry name" value="Ligand-binding domain in the NO signalling and Golgi transport"/>
    <property type="match status" value="1"/>
</dbReference>
<dbReference type="RefSeq" id="WP_003216293.1">
    <property type="nucleotide sequence ID" value="NZ_JAVIKA010000008.1"/>
</dbReference>
<organism evidence="1 2">
    <name type="scientific">Bacillus zhangzhouensis</name>
    <dbReference type="NCBI Taxonomy" id="1178540"/>
    <lineage>
        <taxon>Bacteria</taxon>
        <taxon>Bacillati</taxon>
        <taxon>Bacillota</taxon>
        <taxon>Bacilli</taxon>
        <taxon>Bacillales</taxon>
        <taxon>Bacillaceae</taxon>
        <taxon>Bacillus</taxon>
    </lineage>
</organism>
<keyword evidence="2" id="KW-1185">Reference proteome</keyword>
<dbReference type="Gene3D" id="3.30.1380.20">
    <property type="entry name" value="Trafficking protein particle complex subunit 3"/>
    <property type="match status" value="1"/>
</dbReference>
<sequence>MNKFESNLEQLKEIEVNGFAYELIREVLLPDILGQDHSSMMYFAGKLLARKFPQESWEKIPEFFHDAGWGTLTMVHSKKQEIEFELEGPLVSNRLTYQKEPCFQMEAGFIAEQIQLLNEHVAESYEQVKKRADKVILTVKWDLRDPS</sequence>
<name>A0A081LBI6_9BACI</name>
<gene>
    <name evidence="1" type="ORF">BA70_18710</name>
</gene>
<dbReference type="EMBL" id="JOTP01000008">
    <property type="protein sequence ID" value="KEP26612.1"/>
    <property type="molecule type" value="Genomic_DNA"/>
</dbReference>
<dbReference type="InterPro" id="IPR019642">
    <property type="entry name" value="DUF2507"/>
</dbReference>